<reference evidence="3" key="1">
    <citation type="submission" date="2021-02" db="EMBL/GenBank/DDBJ databases">
        <authorList>
            <person name="Nowell W R."/>
        </authorList>
    </citation>
    <scope>NUCLEOTIDE SEQUENCE</scope>
</reference>
<feature type="region of interest" description="Disordered" evidence="1">
    <location>
        <begin position="314"/>
        <end position="336"/>
    </location>
</feature>
<feature type="domain" description="Globin" evidence="2">
    <location>
        <begin position="1"/>
        <end position="89"/>
    </location>
</feature>
<proteinExistence type="predicted"/>
<dbReference type="Pfam" id="PF22069">
    <property type="entry name" value="Androglobin_IV"/>
    <property type="match status" value="1"/>
</dbReference>
<dbReference type="CDD" id="cd22307">
    <property type="entry name" value="Adgb_C_mid-like"/>
    <property type="match status" value="1"/>
</dbReference>
<organism evidence="3 4">
    <name type="scientific">Rotaria magnacalcarata</name>
    <dbReference type="NCBI Taxonomy" id="392030"/>
    <lineage>
        <taxon>Eukaryota</taxon>
        <taxon>Metazoa</taxon>
        <taxon>Spiralia</taxon>
        <taxon>Gnathifera</taxon>
        <taxon>Rotifera</taxon>
        <taxon>Eurotatoria</taxon>
        <taxon>Bdelloidea</taxon>
        <taxon>Philodinida</taxon>
        <taxon>Philodinidae</taxon>
        <taxon>Rotaria</taxon>
    </lineage>
</organism>
<evidence type="ECO:0000313" key="4">
    <source>
        <dbReference type="Proteomes" id="UP000676336"/>
    </source>
</evidence>
<dbReference type="AlphaFoldDB" id="A0A8S3GS25"/>
<dbReference type="PROSITE" id="PS52042">
    <property type="entry name" value="GLOBIN_CP_ADGB"/>
    <property type="match status" value="1"/>
</dbReference>
<dbReference type="PROSITE" id="PS50096">
    <property type="entry name" value="IQ"/>
    <property type="match status" value="1"/>
</dbReference>
<comment type="caution">
    <text evidence="3">The sequence shown here is derived from an EMBL/GenBank/DDBJ whole genome shotgun (WGS) entry which is preliminary data.</text>
</comment>
<dbReference type="InterPro" id="IPR053033">
    <property type="entry name" value="Androglobin-like"/>
</dbReference>
<dbReference type="PANTHER" id="PTHR46298">
    <property type="entry name" value="ANDROGLOBIN"/>
    <property type="match status" value="1"/>
</dbReference>
<accession>A0A8S3GS25</accession>
<evidence type="ECO:0000313" key="3">
    <source>
        <dbReference type="EMBL" id="CAF5168613.1"/>
    </source>
</evidence>
<feature type="non-terminal residue" evidence="3">
    <location>
        <position position="1"/>
    </location>
</feature>
<feature type="non-terminal residue" evidence="3">
    <location>
        <position position="336"/>
    </location>
</feature>
<dbReference type="InterPro" id="IPR057249">
    <property type="entry name" value="Globin_CP_ADGB"/>
</dbReference>
<dbReference type="InterPro" id="IPR054095">
    <property type="entry name" value="Androglobin_V"/>
</dbReference>
<name>A0A8S3GS25_9BILA</name>
<evidence type="ECO:0000259" key="2">
    <source>
        <dbReference type="PROSITE" id="PS52042"/>
    </source>
</evidence>
<gene>
    <name evidence="3" type="ORF">SMN809_LOCUS65262</name>
</gene>
<dbReference type="PANTHER" id="PTHR46298:SF1">
    <property type="entry name" value="ANDROGLOBIN"/>
    <property type="match status" value="1"/>
</dbReference>
<evidence type="ECO:0000256" key="1">
    <source>
        <dbReference type="SAM" id="MobiDB-lite"/>
    </source>
</evidence>
<dbReference type="EMBL" id="CAJOBI010307000">
    <property type="protein sequence ID" value="CAF5168613.1"/>
    <property type="molecule type" value="Genomic_DNA"/>
</dbReference>
<dbReference type="Pfam" id="PF22070">
    <property type="entry name" value="Androglobin_V"/>
    <property type="match status" value="1"/>
</dbReference>
<sequence>KQQPPSTSDRQEESSSSLLTQELSEHEMISIVNIQKSIRGFLQRRIALARMPGTEKNLRIQQILRSSMSSLKADQKKSSLLLFRTFLSMKPELVQCFSFRNDDWNMITYRDYNGIYQEQPANHWFVLLRQIFYFNEDSLIAAKFLSHLPNTLLRVINNDTYDEMPLVFNKLRPGVFTKNKNGYTFFAEGISLEQSILSDRFRLRLISSYTVLPEANNDQIKSLFTTKELIDYYVPNREQVLCRYRVNITDNINQTGLNFHLASIQFTASKSDVLMRLTVLDNNEEIVSVEGKGCLVLPAVLFMRTITNVVLSQSSSRPPSKLSTGTRNKKDVNNNY</sequence>
<dbReference type="Proteomes" id="UP000676336">
    <property type="component" value="Unassembled WGS sequence"/>
</dbReference>
<dbReference type="InterPro" id="IPR054094">
    <property type="entry name" value="Androglobin_IV"/>
</dbReference>
<feature type="compositionally biased region" description="Low complexity" evidence="1">
    <location>
        <begin position="314"/>
        <end position="323"/>
    </location>
</feature>
<protein>
    <recommendedName>
        <fullName evidence="2">Globin domain-containing protein</fullName>
    </recommendedName>
</protein>